<accession>A0A163VHR1</accession>
<gene>
    <name evidence="2" type="ORF">AV654_28570</name>
</gene>
<evidence type="ECO:0000313" key="3">
    <source>
        <dbReference type="Proteomes" id="UP000076563"/>
    </source>
</evidence>
<evidence type="ECO:0000313" key="2">
    <source>
        <dbReference type="EMBL" id="KZE74901.1"/>
    </source>
</evidence>
<feature type="domain" description="Transposase InsH N-terminal" evidence="1">
    <location>
        <begin position="16"/>
        <end position="93"/>
    </location>
</feature>
<dbReference type="AlphaFoldDB" id="A0A163VHR1"/>
<name>A0A163VHR1_9BACL</name>
<dbReference type="Pfam" id="PF05598">
    <property type="entry name" value="DUF772"/>
    <property type="match status" value="1"/>
</dbReference>
<sequence>MLRSNPNVQNSYEFVCLEELVPQNHLLRKIHKHIDFSFILEKVKPYYCEDNGRPSVDPIMLFKMMFIGYLYGIRSERQLEQEIQLNVLYTVVLKKILNRLYIMSLIPLI</sequence>
<reference evidence="3" key="1">
    <citation type="submission" date="2016-01" db="EMBL/GenBank/DDBJ databases">
        <title>Draft genome of Chromobacterium sp. F49.</title>
        <authorList>
            <person name="Hong K.W."/>
        </authorList>
    </citation>
    <scope>NUCLEOTIDE SEQUENCE [LARGE SCALE GENOMIC DNA]</scope>
    <source>
        <strain evidence="3">M63</strain>
    </source>
</reference>
<dbReference type="InterPro" id="IPR008490">
    <property type="entry name" value="Transposase_InsH_N"/>
</dbReference>
<comment type="caution">
    <text evidence="2">The sequence shown here is derived from an EMBL/GenBank/DDBJ whole genome shotgun (WGS) entry which is preliminary data.</text>
</comment>
<keyword evidence="3" id="KW-1185">Reference proteome</keyword>
<organism evidence="2 3">
    <name type="scientific">Paenibacillus elgii</name>
    <dbReference type="NCBI Taxonomy" id="189691"/>
    <lineage>
        <taxon>Bacteria</taxon>
        <taxon>Bacillati</taxon>
        <taxon>Bacillota</taxon>
        <taxon>Bacilli</taxon>
        <taxon>Bacillales</taxon>
        <taxon>Paenibacillaceae</taxon>
        <taxon>Paenibacillus</taxon>
    </lineage>
</organism>
<evidence type="ECO:0000259" key="1">
    <source>
        <dbReference type="Pfam" id="PF05598"/>
    </source>
</evidence>
<protein>
    <recommendedName>
        <fullName evidence="1">Transposase InsH N-terminal domain-containing protein</fullName>
    </recommendedName>
</protein>
<dbReference type="EMBL" id="LQRA01000075">
    <property type="protein sequence ID" value="KZE74901.1"/>
    <property type="molecule type" value="Genomic_DNA"/>
</dbReference>
<proteinExistence type="predicted"/>
<dbReference type="Proteomes" id="UP000076563">
    <property type="component" value="Unassembled WGS sequence"/>
</dbReference>